<protein>
    <recommendedName>
        <fullName evidence="3">GP-PDE domain-containing protein</fullName>
    </recommendedName>
</protein>
<keyword evidence="1" id="KW-0472">Membrane</keyword>
<feature type="transmembrane region" description="Helical" evidence="1">
    <location>
        <begin position="69"/>
        <end position="89"/>
    </location>
</feature>
<evidence type="ECO:0008006" key="3">
    <source>
        <dbReference type="Google" id="ProtNLM"/>
    </source>
</evidence>
<sequence length="380" mass="42455">MPSRRCNARVDDDFIERESLVSTTRQEPKPGLWIQALDREVCSCSRKADDESDGESITPKAKRKRKVGLVESCVFVILVCAVLTFALAIQQSSCWNAKDEFGLYNSLIQKTGEEFEKAPFPLAHALSHNDNFQAVPIQLALGAGFCGLEVDVFANKYSLFVGSAESNEKLIDSYLRPLAKVANVSMGPLNPLSIRTGICKQNTLLVDVKSNSVLSWEVLEKQLRSVNAEFGFNVFECYDSRGIPVKEWRIKGGLSPIKVIITGVDLDKVPLLAERMVKDTADGLHCQTLDGRWGDTIAITNDENARRVQSMISARWDPVRFNGDALKNTVHLAHEHNYRIRFWDTPENIETWSMLLEAGVDLISTDRIAGLQAYLSGKKY</sequence>
<gene>
    <name evidence="2" type="ORF">QSP1433_LOCUS9466</name>
</gene>
<evidence type="ECO:0000313" key="2">
    <source>
        <dbReference type="EMBL" id="CAD9687304.1"/>
    </source>
</evidence>
<dbReference type="AlphaFoldDB" id="A0A7S2S279"/>
<dbReference type="EMBL" id="HBHK01015091">
    <property type="protein sequence ID" value="CAD9687304.1"/>
    <property type="molecule type" value="Transcribed_RNA"/>
</dbReference>
<keyword evidence="1" id="KW-1133">Transmembrane helix</keyword>
<reference evidence="2" key="1">
    <citation type="submission" date="2021-01" db="EMBL/GenBank/DDBJ databases">
        <authorList>
            <person name="Corre E."/>
            <person name="Pelletier E."/>
            <person name="Niang G."/>
            <person name="Scheremetjew M."/>
            <person name="Finn R."/>
            <person name="Kale V."/>
            <person name="Holt S."/>
            <person name="Cochrane G."/>
            <person name="Meng A."/>
            <person name="Brown T."/>
            <person name="Cohen L."/>
        </authorList>
    </citation>
    <scope>NUCLEOTIDE SEQUENCE</scope>
    <source>
        <strain evidence="2">NY070348D</strain>
    </source>
</reference>
<dbReference type="GO" id="GO:0006629">
    <property type="term" value="P:lipid metabolic process"/>
    <property type="evidence" value="ECO:0007669"/>
    <property type="project" value="InterPro"/>
</dbReference>
<dbReference type="GO" id="GO:0008081">
    <property type="term" value="F:phosphoric diester hydrolase activity"/>
    <property type="evidence" value="ECO:0007669"/>
    <property type="project" value="InterPro"/>
</dbReference>
<proteinExistence type="predicted"/>
<dbReference type="InterPro" id="IPR017946">
    <property type="entry name" value="PLC-like_Pdiesterase_TIM-brl"/>
</dbReference>
<evidence type="ECO:0000256" key="1">
    <source>
        <dbReference type="SAM" id="Phobius"/>
    </source>
</evidence>
<name>A0A7S2S279_9STRA</name>
<keyword evidence="1" id="KW-0812">Transmembrane</keyword>
<organism evidence="2">
    <name type="scientific">Mucochytrium quahogii</name>
    <dbReference type="NCBI Taxonomy" id="96639"/>
    <lineage>
        <taxon>Eukaryota</taxon>
        <taxon>Sar</taxon>
        <taxon>Stramenopiles</taxon>
        <taxon>Bigyra</taxon>
        <taxon>Labyrinthulomycetes</taxon>
        <taxon>Thraustochytrida</taxon>
        <taxon>Thraustochytriidae</taxon>
        <taxon>Mucochytrium</taxon>
    </lineage>
</organism>
<dbReference type="SUPFAM" id="SSF51695">
    <property type="entry name" value="PLC-like phosphodiesterases"/>
    <property type="match status" value="1"/>
</dbReference>
<accession>A0A7S2S279</accession>